<dbReference type="Gene3D" id="3.40.1440.60">
    <property type="entry name" value="PriA, 3(prime) DNA-binding domain"/>
    <property type="match status" value="1"/>
</dbReference>
<evidence type="ECO:0000256" key="2">
    <source>
        <dbReference type="ARBA" id="ARBA00022705"/>
    </source>
</evidence>
<comment type="caution">
    <text evidence="15">The sequence shown here is derived from an EMBL/GenBank/DDBJ whole genome shotgun (WGS) entry which is preliminary data.</text>
</comment>
<evidence type="ECO:0000256" key="5">
    <source>
        <dbReference type="ARBA" id="ARBA00022801"/>
    </source>
</evidence>
<feature type="binding site" evidence="12">
    <location>
        <position position="527"/>
    </location>
    <ligand>
        <name>Zn(2+)</name>
        <dbReference type="ChEBI" id="CHEBI:29105"/>
        <label>2</label>
    </ligand>
</feature>
<evidence type="ECO:0000259" key="14">
    <source>
        <dbReference type="PROSITE" id="PS51194"/>
    </source>
</evidence>
<dbReference type="PROSITE" id="PS51194">
    <property type="entry name" value="HELICASE_CTER"/>
    <property type="match status" value="1"/>
</dbReference>
<dbReference type="SMART" id="SM00490">
    <property type="entry name" value="HELICc"/>
    <property type="match status" value="1"/>
</dbReference>
<dbReference type="HAMAP" id="MF_00983">
    <property type="entry name" value="PriA"/>
    <property type="match status" value="1"/>
</dbReference>
<feature type="binding site" evidence="12">
    <location>
        <position position="555"/>
    </location>
    <ligand>
        <name>Zn(2+)</name>
        <dbReference type="ChEBI" id="CHEBI:29105"/>
        <label>1</label>
    </ligand>
</feature>
<evidence type="ECO:0000313" key="16">
    <source>
        <dbReference type="Proteomes" id="UP000036756"/>
    </source>
</evidence>
<dbReference type="OrthoDB" id="9759544at2"/>
<evidence type="ECO:0000256" key="8">
    <source>
        <dbReference type="ARBA" id="ARBA00022840"/>
    </source>
</evidence>
<keyword evidence="4 12" id="KW-0547">Nucleotide-binding</keyword>
<keyword evidence="5 12" id="KW-0378">Hydrolase</keyword>
<evidence type="ECO:0000256" key="9">
    <source>
        <dbReference type="ARBA" id="ARBA00023125"/>
    </source>
</evidence>
<dbReference type="GO" id="GO:0016887">
    <property type="term" value="F:ATP hydrolysis activity"/>
    <property type="evidence" value="ECO:0007669"/>
    <property type="project" value="RHEA"/>
</dbReference>
<feature type="binding site" evidence="12">
    <location>
        <position position="524"/>
    </location>
    <ligand>
        <name>Zn(2+)</name>
        <dbReference type="ChEBI" id="CHEBI:29105"/>
        <label>2</label>
    </ligand>
</feature>
<feature type="binding site" evidence="12">
    <location>
        <position position="542"/>
    </location>
    <ligand>
        <name>Zn(2+)</name>
        <dbReference type="ChEBI" id="CHEBI:29105"/>
        <label>2</label>
    </ligand>
</feature>
<dbReference type="InterPro" id="IPR042115">
    <property type="entry name" value="PriA_3primeBD_sf"/>
</dbReference>
<dbReference type="GO" id="GO:0006269">
    <property type="term" value="P:DNA replication, synthesis of primer"/>
    <property type="evidence" value="ECO:0007669"/>
    <property type="project" value="UniProtKB-KW"/>
</dbReference>
<accession>A0A0J8DAW1</accession>
<keyword evidence="1 12" id="KW-0639">Primosome</keyword>
<dbReference type="GO" id="GO:0043138">
    <property type="term" value="F:3'-5' DNA helicase activity"/>
    <property type="evidence" value="ECO:0007669"/>
    <property type="project" value="UniProtKB-EC"/>
</dbReference>
<dbReference type="InterPro" id="IPR027417">
    <property type="entry name" value="P-loop_NTPase"/>
</dbReference>
<comment type="cofactor">
    <cofactor evidence="12">
        <name>Zn(2+)</name>
        <dbReference type="ChEBI" id="CHEBI:29105"/>
    </cofactor>
    <text evidence="12">Binds 2 zinc ions per subunit.</text>
</comment>
<keyword evidence="10 12" id="KW-0413">Isomerase</keyword>
<comment type="subunit">
    <text evidence="12">Component of the replication restart primosome.</text>
</comment>
<dbReference type="FunFam" id="3.40.50.300:FF:000489">
    <property type="entry name" value="Primosome assembly protein PriA"/>
    <property type="match status" value="1"/>
</dbReference>
<dbReference type="GO" id="GO:0005524">
    <property type="term" value="F:ATP binding"/>
    <property type="evidence" value="ECO:0007669"/>
    <property type="project" value="UniProtKB-UniRule"/>
</dbReference>
<organism evidence="15 16">
    <name type="scientific">Clostridium cylindrosporum DSM 605</name>
    <dbReference type="NCBI Taxonomy" id="1121307"/>
    <lineage>
        <taxon>Bacteria</taxon>
        <taxon>Bacillati</taxon>
        <taxon>Bacillota</taxon>
        <taxon>Clostridia</taxon>
        <taxon>Eubacteriales</taxon>
        <taxon>Clostridiaceae</taxon>
        <taxon>Clostridium</taxon>
    </lineage>
</organism>
<dbReference type="PATRIC" id="fig|1121307.3.peg.1066"/>
<gene>
    <name evidence="12 15" type="primary">priA</name>
    <name evidence="15" type="ORF">CLCY_2c02090</name>
</gene>
<name>A0A0J8DAW1_CLOCY</name>
<dbReference type="Pfam" id="PF00270">
    <property type="entry name" value="DEAD"/>
    <property type="match status" value="1"/>
</dbReference>
<dbReference type="SUPFAM" id="SSF52540">
    <property type="entry name" value="P-loop containing nucleoside triphosphate hydrolases"/>
    <property type="match status" value="2"/>
</dbReference>
<keyword evidence="8 12" id="KW-0067">ATP-binding</keyword>
<dbReference type="InterPro" id="IPR011545">
    <property type="entry name" value="DEAD/DEAH_box_helicase_dom"/>
</dbReference>
<evidence type="ECO:0000256" key="10">
    <source>
        <dbReference type="ARBA" id="ARBA00023235"/>
    </source>
</evidence>
<dbReference type="GO" id="GO:1990077">
    <property type="term" value="C:primosome complex"/>
    <property type="evidence" value="ECO:0007669"/>
    <property type="project" value="UniProtKB-UniRule"/>
</dbReference>
<dbReference type="InterPro" id="IPR001650">
    <property type="entry name" value="Helicase_C-like"/>
</dbReference>
<dbReference type="Pfam" id="PF00271">
    <property type="entry name" value="Helicase_C"/>
    <property type="match status" value="1"/>
</dbReference>
<keyword evidence="7 12" id="KW-0862">Zinc</keyword>
<sequence>MKVASVIISNSSREVDRGFDYYIPSELEEFIEKGSNVIVPFGKYNNYIEGYVVDIKGESSFASGKLKKIADISDEDLNIENDLLDLAKYIKNKYLCTLSEALKLMIPPKKAVKQVVFIEYVKANDSLTKKLKEVLEIIEMHKTITFEALKKEASYKIKTGDILSLERIGCIKYTRDFIKKSNKKEISVYSLKSNEEALEFLNFSSSKARKQIELVKFLLDSKQRYFSIPELVDKFSTSNSIVRSLVEKGVLIKSQEEIDRSPITEDYKYGRFSLTADQEYAINTVIENFKYGKRTVLIHGVTGCGKTEIYLNLVEKFISEDYGSIIMVPEIALTPQTVERFKGRFGDKVAILHSRLSDGERYDQFRKIKSGYYKVVVGARSAVFAPVKDLKLIIMDEEHEFSYKSESSPRYLTHDIASFRIKRSGGILILGSATPSIESYYKAKNGEYALIKISKRVKSIPLPEVKLIDMKNELLVGNKSMFSRELYTGIGNNLKSHDQTILFLNRRGHSTFVSCRSCGYVCECESCSVTLTLHQGSRKLKCHHCSRQYDIPSICPKCSSKYIKYFGAGTEKVEKEVEKYFSNAKISRMDVDTTRKKGSYEKIYKEFKNREKDILIGTQMVSKGMDFSDVTLVGVISADISLNIPDFRASEKTFQLLTQVSGRSGRGNKKGKVIIQTYTPSHYALQYAMNHDYDGFYNREIEIRRLLNYPPFSNLMHVLFTCENPSTLEGKVNYIGDKIKENVKNEDIVVIGPSPCHLLKIKDKYRWHMIFKGNVDSIKVKVLDLIQKNMQNKDINFMIDIDPYTLT</sequence>
<dbReference type="GO" id="GO:0006270">
    <property type="term" value="P:DNA replication initiation"/>
    <property type="evidence" value="ECO:0007669"/>
    <property type="project" value="TreeGrafter"/>
</dbReference>
<protein>
    <recommendedName>
        <fullName evidence="12">Replication restart protein PriA</fullName>
    </recommendedName>
    <alternativeName>
        <fullName evidence="12">ATP-dependent DNA helicase PriA</fullName>
        <ecNumber evidence="12">5.6.2.4</ecNumber>
    </alternativeName>
    <alternativeName>
        <fullName evidence="12">DNA 3'-5' helicase PriA</fullName>
    </alternativeName>
</protein>
<dbReference type="AlphaFoldDB" id="A0A0J8DAW1"/>
<dbReference type="CDD" id="cd18804">
    <property type="entry name" value="SF2_C_priA"/>
    <property type="match status" value="1"/>
</dbReference>
<dbReference type="Pfam" id="PF17764">
    <property type="entry name" value="PriA_3primeBD"/>
    <property type="match status" value="1"/>
</dbReference>
<dbReference type="GO" id="GO:0006302">
    <property type="term" value="P:double-strand break repair"/>
    <property type="evidence" value="ECO:0007669"/>
    <property type="project" value="InterPro"/>
</dbReference>
<feature type="binding site" evidence="12">
    <location>
        <position position="545"/>
    </location>
    <ligand>
        <name>Zn(2+)</name>
        <dbReference type="ChEBI" id="CHEBI:29105"/>
        <label>2</label>
    </ligand>
</feature>
<evidence type="ECO:0000256" key="7">
    <source>
        <dbReference type="ARBA" id="ARBA00022833"/>
    </source>
</evidence>
<feature type="binding site" evidence="12">
    <location>
        <position position="518"/>
    </location>
    <ligand>
        <name>Zn(2+)</name>
        <dbReference type="ChEBI" id="CHEBI:29105"/>
        <label>1</label>
    </ligand>
</feature>
<evidence type="ECO:0000256" key="6">
    <source>
        <dbReference type="ARBA" id="ARBA00022806"/>
    </source>
</evidence>
<dbReference type="PROSITE" id="PS51192">
    <property type="entry name" value="HELICASE_ATP_BIND_1"/>
    <property type="match status" value="1"/>
</dbReference>
<reference evidence="15 16" key="1">
    <citation type="submission" date="2015-06" db="EMBL/GenBank/DDBJ databases">
        <title>Draft genome sequence of the purine-degrading Clostridium cylindrosporum HC-1 (DSM 605).</title>
        <authorList>
            <person name="Poehlein A."/>
            <person name="Schiel-Bengelsdorf B."/>
            <person name="Bengelsdorf F."/>
            <person name="Daniel R."/>
            <person name="Duerre P."/>
        </authorList>
    </citation>
    <scope>NUCLEOTIDE SEQUENCE [LARGE SCALE GENOMIC DNA]</scope>
    <source>
        <strain evidence="15 16">DSM 605</strain>
    </source>
</reference>
<dbReference type="NCBIfam" id="TIGR00595">
    <property type="entry name" value="priA"/>
    <property type="match status" value="1"/>
</dbReference>
<dbReference type="InterPro" id="IPR041236">
    <property type="entry name" value="PriA_C"/>
</dbReference>
<keyword evidence="6 12" id="KW-0347">Helicase</keyword>
<dbReference type="NCBIfam" id="NF004066">
    <property type="entry name" value="PRK05580.1-3"/>
    <property type="match status" value="1"/>
</dbReference>
<dbReference type="InterPro" id="IPR005259">
    <property type="entry name" value="PriA"/>
</dbReference>
<dbReference type="Proteomes" id="UP000036756">
    <property type="component" value="Unassembled WGS sequence"/>
</dbReference>
<dbReference type="SMART" id="SM00487">
    <property type="entry name" value="DEXDc"/>
    <property type="match status" value="1"/>
</dbReference>
<feature type="binding site" evidence="12">
    <location>
        <position position="558"/>
    </location>
    <ligand>
        <name>Zn(2+)</name>
        <dbReference type="ChEBI" id="CHEBI:29105"/>
        <label>1</label>
    </ligand>
</feature>
<keyword evidence="2 12" id="KW-0235">DNA replication</keyword>
<dbReference type="EMBL" id="LFVU01000027">
    <property type="protein sequence ID" value="KMT21449.1"/>
    <property type="molecule type" value="Genomic_DNA"/>
</dbReference>
<evidence type="ECO:0000256" key="3">
    <source>
        <dbReference type="ARBA" id="ARBA00022723"/>
    </source>
</evidence>
<dbReference type="InterPro" id="IPR014001">
    <property type="entry name" value="Helicase_ATP-bd"/>
</dbReference>
<dbReference type="Pfam" id="PF18319">
    <property type="entry name" value="Zn_ribbon_PriA"/>
    <property type="match status" value="1"/>
</dbReference>
<dbReference type="Pfam" id="PF18074">
    <property type="entry name" value="PriA_C"/>
    <property type="match status" value="1"/>
</dbReference>
<dbReference type="EC" id="5.6.2.4" evidence="12"/>
<dbReference type="GO" id="GO:0003677">
    <property type="term" value="F:DNA binding"/>
    <property type="evidence" value="ECO:0007669"/>
    <property type="project" value="UniProtKB-UniRule"/>
</dbReference>
<dbReference type="STRING" id="1121307.CLCY_2c02090"/>
<dbReference type="GO" id="GO:0008270">
    <property type="term" value="F:zinc ion binding"/>
    <property type="evidence" value="ECO:0007669"/>
    <property type="project" value="UniProtKB-UniRule"/>
</dbReference>
<dbReference type="Gene3D" id="3.40.50.300">
    <property type="entry name" value="P-loop containing nucleotide triphosphate hydrolases"/>
    <property type="match status" value="2"/>
</dbReference>
<keyword evidence="3 12" id="KW-0479">Metal-binding</keyword>
<evidence type="ECO:0000256" key="1">
    <source>
        <dbReference type="ARBA" id="ARBA00022515"/>
    </source>
</evidence>
<evidence type="ECO:0000256" key="4">
    <source>
        <dbReference type="ARBA" id="ARBA00022741"/>
    </source>
</evidence>
<dbReference type="PANTHER" id="PTHR30580:SF0">
    <property type="entry name" value="PRIMOSOMAL PROTEIN N"/>
    <property type="match status" value="1"/>
</dbReference>
<comment type="catalytic activity">
    <reaction evidence="12">
        <text>Couples ATP hydrolysis with the unwinding of duplex DNA by translocating in the 3'-5' direction.</text>
        <dbReference type="EC" id="5.6.2.4"/>
    </reaction>
</comment>
<comment type="function">
    <text evidence="12">Initiates the restart of stalled replication forks, which reloads the replicative helicase on sites other than the origin of replication. Recognizes and binds to abandoned replication forks and remodels them to uncover a helicase loading site. Promotes assembly of the primosome at these replication forks.</text>
</comment>
<dbReference type="GO" id="GO:0006310">
    <property type="term" value="P:DNA recombination"/>
    <property type="evidence" value="ECO:0007669"/>
    <property type="project" value="InterPro"/>
</dbReference>
<evidence type="ECO:0000259" key="13">
    <source>
        <dbReference type="PROSITE" id="PS51192"/>
    </source>
</evidence>
<evidence type="ECO:0000313" key="15">
    <source>
        <dbReference type="EMBL" id="KMT21449.1"/>
    </source>
</evidence>
<dbReference type="InterPro" id="IPR040498">
    <property type="entry name" value="PriA_CRR"/>
</dbReference>
<evidence type="ECO:0000256" key="12">
    <source>
        <dbReference type="HAMAP-Rule" id="MF_00983"/>
    </source>
</evidence>
<dbReference type="PANTHER" id="PTHR30580">
    <property type="entry name" value="PRIMOSOMAL PROTEIN N"/>
    <property type="match status" value="1"/>
</dbReference>
<dbReference type="RefSeq" id="WP_048570885.1">
    <property type="nucleotide sequence ID" value="NZ_LFVU01000027.1"/>
</dbReference>
<dbReference type="CDD" id="cd17929">
    <property type="entry name" value="DEXHc_priA"/>
    <property type="match status" value="1"/>
</dbReference>
<feature type="domain" description="Helicase C-terminal" evidence="14">
    <location>
        <begin position="550"/>
        <end position="707"/>
    </location>
</feature>
<dbReference type="InterPro" id="IPR041222">
    <property type="entry name" value="PriA_3primeBD"/>
</dbReference>
<proteinExistence type="inferred from homology"/>
<comment type="similarity">
    <text evidence="12">Belongs to the helicase family. PriA subfamily.</text>
</comment>
<feature type="domain" description="Helicase ATP-binding" evidence="13">
    <location>
        <begin position="287"/>
        <end position="453"/>
    </location>
</feature>
<feature type="binding site" evidence="12">
    <location>
        <position position="515"/>
    </location>
    <ligand>
        <name>Zn(2+)</name>
        <dbReference type="ChEBI" id="CHEBI:29105"/>
        <label>1</label>
    </ligand>
</feature>
<comment type="catalytic activity">
    <reaction evidence="11 12">
        <text>ATP + H2O = ADP + phosphate + H(+)</text>
        <dbReference type="Rhea" id="RHEA:13065"/>
        <dbReference type="ChEBI" id="CHEBI:15377"/>
        <dbReference type="ChEBI" id="CHEBI:15378"/>
        <dbReference type="ChEBI" id="CHEBI:30616"/>
        <dbReference type="ChEBI" id="CHEBI:43474"/>
        <dbReference type="ChEBI" id="CHEBI:456216"/>
        <dbReference type="EC" id="5.6.2.4"/>
    </reaction>
</comment>
<keyword evidence="9 12" id="KW-0238">DNA-binding</keyword>
<evidence type="ECO:0000256" key="11">
    <source>
        <dbReference type="ARBA" id="ARBA00048988"/>
    </source>
</evidence>
<keyword evidence="16" id="KW-1185">Reference proteome</keyword>